<feature type="compositionally biased region" description="Basic residues" evidence="1">
    <location>
        <begin position="12"/>
        <end position="21"/>
    </location>
</feature>
<evidence type="ECO:0000313" key="2">
    <source>
        <dbReference type="EMBL" id="KIE07912.1"/>
    </source>
</evidence>
<evidence type="ECO:0000256" key="1">
    <source>
        <dbReference type="SAM" id="MobiDB-lite"/>
    </source>
</evidence>
<gene>
    <name evidence="2" type="ORF">DA73_0243880</name>
</gene>
<organism evidence="2">
    <name type="scientific">Tolypothrix bouteillei VB521301</name>
    <dbReference type="NCBI Taxonomy" id="1479485"/>
    <lineage>
        <taxon>Bacteria</taxon>
        <taxon>Bacillati</taxon>
        <taxon>Cyanobacteriota</taxon>
        <taxon>Cyanophyceae</taxon>
        <taxon>Nostocales</taxon>
        <taxon>Tolypothrichaceae</taxon>
        <taxon>Tolypothrix</taxon>
    </lineage>
</organism>
<dbReference type="EMBL" id="JHEG02000059">
    <property type="protein sequence ID" value="KIE07912.1"/>
    <property type="molecule type" value="Genomic_DNA"/>
</dbReference>
<dbReference type="AlphaFoldDB" id="A0A0C1N045"/>
<dbReference type="RefSeq" id="WP_050046847.1">
    <property type="nucleotide sequence ID" value="NZ_JHEG04000001.1"/>
</dbReference>
<comment type="caution">
    <text evidence="2">The sequence shown here is derived from an EMBL/GenBank/DDBJ whole genome shotgun (WGS) entry which is preliminary data.</text>
</comment>
<reference evidence="2" key="1">
    <citation type="journal article" date="2015" name="Genome Announc.">
        <title>Draft Genome Sequence of Tolypothrix boutellei Strain VB521301.</title>
        <authorList>
            <person name="Chandrababunaidu M.M."/>
            <person name="Singh D."/>
            <person name="Sen D."/>
            <person name="Bhan S."/>
            <person name="Das S."/>
            <person name="Gupta A."/>
            <person name="Adhikary S.P."/>
            <person name="Tripathy S."/>
        </authorList>
    </citation>
    <scope>NUCLEOTIDE SEQUENCE</scope>
    <source>
        <strain evidence="2">VB521301</strain>
    </source>
</reference>
<name>A0A0C1N045_9CYAN</name>
<proteinExistence type="predicted"/>
<feature type="region of interest" description="Disordered" evidence="1">
    <location>
        <begin position="1"/>
        <end position="50"/>
    </location>
</feature>
<accession>A0A0C1N045</accession>
<sequence length="94" mass="10985">MYARGSPERYSTRKQKHKQNQPKKEPIPWRYVGYGRESQPPRLSGEYQPPRISEKAGLIVEQLSEQNSEPRRFLIEEAVLLLAEKFQQVLFAVA</sequence>
<feature type="compositionally biased region" description="Basic and acidic residues" evidence="1">
    <location>
        <begin position="1"/>
        <end position="11"/>
    </location>
</feature>
<protein>
    <submittedName>
        <fullName evidence="2">Uncharacterized protein</fullName>
    </submittedName>
</protein>